<dbReference type="Proteomes" id="UP000176628">
    <property type="component" value="Unassembled WGS sequence"/>
</dbReference>
<dbReference type="EMBL" id="MFAV01000020">
    <property type="protein sequence ID" value="OGD86345.1"/>
    <property type="molecule type" value="Genomic_DNA"/>
</dbReference>
<accession>A0A1F5G3F6</accession>
<dbReference type="GO" id="GO:0004518">
    <property type="term" value="F:nuclease activity"/>
    <property type="evidence" value="ECO:0007669"/>
    <property type="project" value="UniProtKB-KW"/>
</dbReference>
<sequence>MAVLGIDFGQRRIGLALSEGFLTRPYLTLKNDKNFFRHLEEICTREGVKKIVIGLPEGKNQAKVKVFGEKIKKTVNLPTFFVSEVMSTREALTRLIQSGRSKKDRKKMLDASAAAIILESYLNQDQSRTKDEV</sequence>
<name>A0A1F5G3F6_9BACT</name>
<dbReference type="InterPro" id="IPR006641">
    <property type="entry name" value="YqgF/RNaseH-like_dom"/>
</dbReference>
<reference evidence="7 8" key="1">
    <citation type="journal article" date="2016" name="Nat. Commun.">
        <title>Thousands of microbial genomes shed light on interconnected biogeochemical processes in an aquifer system.</title>
        <authorList>
            <person name="Anantharaman K."/>
            <person name="Brown C.T."/>
            <person name="Hug L.A."/>
            <person name="Sharon I."/>
            <person name="Castelle C.J."/>
            <person name="Probst A.J."/>
            <person name="Thomas B.C."/>
            <person name="Singh A."/>
            <person name="Wilkins M.J."/>
            <person name="Karaoz U."/>
            <person name="Brodie E.L."/>
            <person name="Williams K.H."/>
            <person name="Hubbard S.S."/>
            <person name="Banfield J.F."/>
        </authorList>
    </citation>
    <scope>NUCLEOTIDE SEQUENCE [LARGE SCALE GENOMIC DNA]</scope>
</reference>
<comment type="caution">
    <text evidence="7">The sequence shown here is derived from an EMBL/GenBank/DDBJ whole genome shotgun (WGS) entry which is preliminary data.</text>
</comment>
<dbReference type="SUPFAM" id="SSF53098">
    <property type="entry name" value="Ribonuclease H-like"/>
    <property type="match status" value="1"/>
</dbReference>
<keyword evidence="4 5" id="KW-0378">Hydrolase</keyword>
<organism evidence="7 8">
    <name type="scientific">Candidatus Curtissbacteria bacterium RBG_16_39_7</name>
    <dbReference type="NCBI Taxonomy" id="1797707"/>
    <lineage>
        <taxon>Bacteria</taxon>
        <taxon>Candidatus Curtissiibacteriota</taxon>
    </lineage>
</organism>
<dbReference type="EC" id="3.1.-.-" evidence="5"/>
<dbReference type="SMART" id="SM00732">
    <property type="entry name" value="YqgFc"/>
    <property type="match status" value="1"/>
</dbReference>
<proteinExistence type="inferred from homology"/>
<keyword evidence="2 5" id="KW-0690">Ribosome biogenesis</keyword>
<dbReference type="GO" id="GO:0000967">
    <property type="term" value="P:rRNA 5'-end processing"/>
    <property type="evidence" value="ECO:0007669"/>
    <property type="project" value="UniProtKB-UniRule"/>
</dbReference>
<dbReference type="PANTHER" id="PTHR33317">
    <property type="entry name" value="POLYNUCLEOTIDYL TRANSFERASE, RIBONUCLEASE H-LIKE SUPERFAMILY PROTEIN"/>
    <property type="match status" value="1"/>
</dbReference>
<comment type="subcellular location">
    <subcellularLocation>
        <location evidence="5">Cytoplasm</location>
    </subcellularLocation>
</comment>
<keyword evidence="3 5" id="KW-0540">Nuclease</keyword>
<dbReference type="Gene3D" id="3.30.420.140">
    <property type="entry name" value="YqgF/RNase H-like domain"/>
    <property type="match status" value="1"/>
</dbReference>
<evidence type="ECO:0000256" key="4">
    <source>
        <dbReference type="ARBA" id="ARBA00022801"/>
    </source>
</evidence>
<dbReference type="HAMAP" id="MF_00651">
    <property type="entry name" value="Nuclease_YqgF"/>
    <property type="match status" value="1"/>
</dbReference>
<dbReference type="InterPro" id="IPR012337">
    <property type="entry name" value="RNaseH-like_sf"/>
</dbReference>
<protein>
    <recommendedName>
        <fullName evidence="5">Putative pre-16S rRNA nuclease</fullName>
        <ecNumber evidence="5">3.1.-.-</ecNumber>
    </recommendedName>
</protein>
<evidence type="ECO:0000259" key="6">
    <source>
        <dbReference type="SMART" id="SM00732"/>
    </source>
</evidence>
<evidence type="ECO:0000256" key="2">
    <source>
        <dbReference type="ARBA" id="ARBA00022517"/>
    </source>
</evidence>
<dbReference type="Pfam" id="PF03652">
    <property type="entry name" value="RuvX"/>
    <property type="match status" value="1"/>
</dbReference>
<dbReference type="PANTHER" id="PTHR33317:SF4">
    <property type="entry name" value="POLYNUCLEOTIDYL TRANSFERASE, RIBONUCLEASE H-LIKE SUPERFAMILY PROTEIN"/>
    <property type="match status" value="1"/>
</dbReference>
<dbReference type="GO" id="GO:0016788">
    <property type="term" value="F:hydrolase activity, acting on ester bonds"/>
    <property type="evidence" value="ECO:0007669"/>
    <property type="project" value="UniProtKB-UniRule"/>
</dbReference>
<gene>
    <name evidence="7" type="ORF">A2Z23_00360</name>
</gene>
<dbReference type="InterPro" id="IPR037027">
    <property type="entry name" value="YqgF/RNaseH-like_dom_sf"/>
</dbReference>
<dbReference type="GO" id="GO:0005737">
    <property type="term" value="C:cytoplasm"/>
    <property type="evidence" value="ECO:0007669"/>
    <property type="project" value="UniProtKB-SubCell"/>
</dbReference>
<dbReference type="AlphaFoldDB" id="A0A1F5G3F6"/>
<evidence type="ECO:0000313" key="8">
    <source>
        <dbReference type="Proteomes" id="UP000176628"/>
    </source>
</evidence>
<evidence type="ECO:0000256" key="1">
    <source>
        <dbReference type="ARBA" id="ARBA00022490"/>
    </source>
</evidence>
<evidence type="ECO:0000313" key="7">
    <source>
        <dbReference type="EMBL" id="OGD86345.1"/>
    </source>
</evidence>
<dbReference type="NCBIfam" id="TIGR00250">
    <property type="entry name" value="RNAse_H_YqgF"/>
    <property type="match status" value="1"/>
</dbReference>
<keyword evidence="1 5" id="KW-0963">Cytoplasm</keyword>
<dbReference type="CDD" id="cd16964">
    <property type="entry name" value="YqgF"/>
    <property type="match status" value="1"/>
</dbReference>
<evidence type="ECO:0000256" key="3">
    <source>
        <dbReference type="ARBA" id="ARBA00022722"/>
    </source>
</evidence>
<feature type="domain" description="YqgF/RNase H-like" evidence="6">
    <location>
        <begin position="1"/>
        <end position="91"/>
    </location>
</feature>
<comment type="similarity">
    <text evidence="5">Belongs to the YqgF HJR family.</text>
</comment>
<evidence type="ECO:0000256" key="5">
    <source>
        <dbReference type="HAMAP-Rule" id="MF_00651"/>
    </source>
</evidence>
<comment type="function">
    <text evidence="5">Could be a nuclease involved in processing of the 5'-end of pre-16S rRNA.</text>
</comment>
<dbReference type="InterPro" id="IPR005227">
    <property type="entry name" value="YqgF"/>
</dbReference>